<proteinExistence type="predicted"/>
<evidence type="ECO:0000313" key="3">
    <source>
        <dbReference type="Proteomes" id="UP000824175"/>
    </source>
</evidence>
<dbReference type="Proteomes" id="UP000824175">
    <property type="component" value="Unassembled WGS sequence"/>
</dbReference>
<dbReference type="Pfam" id="PF01243">
    <property type="entry name" value="PNPOx_N"/>
    <property type="match status" value="1"/>
</dbReference>
<evidence type="ECO:0000313" key="2">
    <source>
        <dbReference type="EMBL" id="HIU12769.1"/>
    </source>
</evidence>
<sequence length="131" mass="14883">MNKIVDILKEIHIFHLATVDEKGNPHVRPFSSVTEYRGEALICTNNTKDVYQQMITHPQIEMSGMGKGGWIRIDATVERLDDDDARAAMLKDPTGPSRLYHVGDGIFEVFRLKDVKAFRYVHGQEVEIIEG</sequence>
<dbReference type="InterPro" id="IPR012349">
    <property type="entry name" value="Split_barrel_FMN-bd"/>
</dbReference>
<accession>A0A9D1HNU3</accession>
<comment type="caution">
    <text evidence="2">The sequence shown here is derived from an EMBL/GenBank/DDBJ whole genome shotgun (WGS) entry which is preliminary data.</text>
</comment>
<dbReference type="SUPFAM" id="SSF50475">
    <property type="entry name" value="FMN-binding split barrel"/>
    <property type="match status" value="1"/>
</dbReference>
<dbReference type="InterPro" id="IPR011576">
    <property type="entry name" value="Pyridox_Oxase_N"/>
</dbReference>
<reference evidence="2" key="2">
    <citation type="journal article" date="2021" name="PeerJ">
        <title>Extensive microbial diversity within the chicken gut microbiome revealed by metagenomics and culture.</title>
        <authorList>
            <person name="Gilroy R."/>
            <person name="Ravi A."/>
            <person name="Getino M."/>
            <person name="Pursley I."/>
            <person name="Horton D.L."/>
            <person name="Alikhan N.F."/>
            <person name="Baker D."/>
            <person name="Gharbi K."/>
            <person name="Hall N."/>
            <person name="Watson M."/>
            <person name="Adriaenssens E.M."/>
            <person name="Foster-Nyarko E."/>
            <person name="Jarju S."/>
            <person name="Secka A."/>
            <person name="Antonio M."/>
            <person name="Oren A."/>
            <person name="Chaudhuri R.R."/>
            <person name="La Ragione R."/>
            <person name="Hildebrand F."/>
            <person name="Pallen M.J."/>
        </authorList>
    </citation>
    <scope>NUCLEOTIDE SEQUENCE</scope>
    <source>
        <strain evidence="2">CHK195-11698</strain>
    </source>
</reference>
<protein>
    <submittedName>
        <fullName evidence="2">Pyridoxamine 5'-phosphate oxidase family protein</fullName>
    </submittedName>
</protein>
<dbReference type="Gene3D" id="2.30.110.10">
    <property type="entry name" value="Electron Transport, Fmn-binding Protein, Chain A"/>
    <property type="match status" value="1"/>
</dbReference>
<dbReference type="AlphaFoldDB" id="A0A9D1HNU3"/>
<feature type="domain" description="Pyridoxamine 5'-phosphate oxidase N-terminal" evidence="1">
    <location>
        <begin position="3"/>
        <end position="91"/>
    </location>
</feature>
<reference evidence="2" key="1">
    <citation type="submission" date="2020-10" db="EMBL/GenBank/DDBJ databases">
        <authorList>
            <person name="Gilroy R."/>
        </authorList>
    </citation>
    <scope>NUCLEOTIDE SEQUENCE</scope>
    <source>
        <strain evidence="2">CHK195-11698</strain>
    </source>
</reference>
<dbReference type="EMBL" id="DVMJ01000010">
    <property type="protein sequence ID" value="HIU12769.1"/>
    <property type="molecule type" value="Genomic_DNA"/>
</dbReference>
<gene>
    <name evidence="2" type="ORF">IAD15_01690</name>
</gene>
<name>A0A9D1HNU3_9FIRM</name>
<organism evidence="2 3">
    <name type="scientific">Candidatus Fimiplasma intestinipullorum</name>
    <dbReference type="NCBI Taxonomy" id="2840825"/>
    <lineage>
        <taxon>Bacteria</taxon>
        <taxon>Bacillati</taxon>
        <taxon>Bacillota</taxon>
        <taxon>Clostridia</taxon>
        <taxon>Eubacteriales</taxon>
        <taxon>Candidatus Fimiplasma</taxon>
    </lineage>
</organism>
<evidence type="ECO:0000259" key="1">
    <source>
        <dbReference type="Pfam" id="PF01243"/>
    </source>
</evidence>